<feature type="chain" id="PRO_5016806177" evidence="1">
    <location>
        <begin position="27"/>
        <end position="117"/>
    </location>
</feature>
<accession>A0A383UMP7</accession>
<gene>
    <name evidence="2" type="ORF">BLGHR1_11373</name>
</gene>
<dbReference type="EMBL" id="UNSH01000021">
    <property type="protein sequence ID" value="SZF00630.1"/>
    <property type="molecule type" value="Genomic_DNA"/>
</dbReference>
<dbReference type="Proteomes" id="UP000275772">
    <property type="component" value="Unassembled WGS sequence"/>
</dbReference>
<keyword evidence="1" id="KW-0732">Signal</keyword>
<dbReference type="VEuPathDB" id="FungiDB:BLGHR1_11373"/>
<feature type="signal peptide" evidence="1">
    <location>
        <begin position="1"/>
        <end position="26"/>
    </location>
</feature>
<name>A0A383UMP7_BLUHO</name>
<protein>
    <submittedName>
        <fullName evidence="2">Uncharacterized protein</fullName>
    </submittedName>
</protein>
<organism evidence="2 3">
    <name type="scientific">Blumeria hordei</name>
    <name type="common">Barley powdery mildew</name>
    <name type="synonym">Blumeria graminis f. sp. hordei</name>
    <dbReference type="NCBI Taxonomy" id="2867405"/>
    <lineage>
        <taxon>Eukaryota</taxon>
        <taxon>Fungi</taxon>
        <taxon>Dikarya</taxon>
        <taxon>Ascomycota</taxon>
        <taxon>Pezizomycotina</taxon>
        <taxon>Leotiomycetes</taxon>
        <taxon>Erysiphales</taxon>
        <taxon>Erysiphaceae</taxon>
        <taxon>Blumeria</taxon>
    </lineage>
</organism>
<reference evidence="2 3" key="1">
    <citation type="submission" date="2017-11" db="EMBL/GenBank/DDBJ databases">
        <authorList>
            <person name="Kracher B."/>
        </authorList>
    </citation>
    <scope>NUCLEOTIDE SEQUENCE [LARGE SCALE GENOMIC DNA]</scope>
    <source>
        <strain evidence="2 3">RACE1</strain>
    </source>
</reference>
<proteinExistence type="predicted"/>
<evidence type="ECO:0000313" key="2">
    <source>
        <dbReference type="EMBL" id="SZF00630.1"/>
    </source>
</evidence>
<dbReference type="AlphaFoldDB" id="A0A383UMP7"/>
<evidence type="ECO:0000256" key="1">
    <source>
        <dbReference type="SAM" id="SignalP"/>
    </source>
</evidence>
<sequence length="117" mass="13141">MNILQMKFLGLAPMTALAGFLHLVSAMWVDPLLECPSGSRFFTSSIMNMAYDAKASNILPSHPPYSEKIEGALEFTLKIRNGSMGKFLIQEVEPPQCVRLFEWGNEQWNECGVSTRQ</sequence>
<evidence type="ECO:0000313" key="3">
    <source>
        <dbReference type="Proteomes" id="UP000275772"/>
    </source>
</evidence>